<dbReference type="SMR" id="A0A832WNZ7"/>
<protein>
    <recommendedName>
        <fullName evidence="5 13">Glyceraldehyde-3-phosphate dehydrogenase</fullName>
        <shortName evidence="13">GAPDH</shortName>
        <ecNumber evidence="4 13">1.2.1.59</ecNumber>
    </recommendedName>
    <alternativeName>
        <fullName evidence="10 13">NAD(P)-dependent glyceraldehyde-3-phosphate dehydrogenase</fullName>
    </alternativeName>
</protein>
<comment type="catalytic activity">
    <reaction evidence="11 13 15">
        <text>D-glyceraldehyde 3-phosphate + phosphate + NADP(+) = (2R)-3-phospho-glyceroyl phosphate + NADPH + H(+)</text>
        <dbReference type="Rhea" id="RHEA:10296"/>
        <dbReference type="ChEBI" id="CHEBI:15378"/>
        <dbReference type="ChEBI" id="CHEBI:43474"/>
        <dbReference type="ChEBI" id="CHEBI:57604"/>
        <dbReference type="ChEBI" id="CHEBI:57783"/>
        <dbReference type="ChEBI" id="CHEBI:58349"/>
        <dbReference type="ChEBI" id="CHEBI:59776"/>
        <dbReference type="EC" id="1.2.1.59"/>
    </reaction>
</comment>
<feature type="binding site" evidence="13">
    <location>
        <position position="176"/>
    </location>
    <ligand>
        <name>NAD(+)</name>
        <dbReference type="ChEBI" id="CHEBI:57540"/>
    </ligand>
</feature>
<dbReference type="InterPro" id="IPR006436">
    <property type="entry name" value="Glyceraldehyde-3-P_DH_2_arc"/>
</dbReference>
<feature type="binding site" evidence="13">
    <location>
        <begin position="147"/>
        <end position="149"/>
    </location>
    <ligand>
        <name>D-glyceraldehyde 3-phosphate</name>
        <dbReference type="ChEBI" id="CHEBI:59776"/>
    </ligand>
</feature>
<dbReference type="Gene3D" id="3.40.50.720">
    <property type="entry name" value="NAD(P)-binding Rossmann-like Domain"/>
    <property type="match status" value="1"/>
</dbReference>
<feature type="binding site" evidence="13">
    <location>
        <begin position="13"/>
        <end position="14"/>
    </location>
    <ligand>
        <name>NAD(+)</name>
        <dbReference type="ChEBI" id="CHEBI:57540"/>
    </ligand>
</feature>
<keyword evidence="13 15" id="KW-0963">Cytoplasm</keyword>
<dbReference type="OMA" id="YIQAVHQ"/>
<keyword evidence="6 13" id="KW-0521">NADP</keyword>
<dbReference type="InterPro" id="IPR020828">
    <property type="entry name" value="GlycerAld_3-P_DH_NAD(P)-bd"/>
</dbReference>
<dbReference type="CDD" id="cd02278">
    <property type="entry name" value="GAPDH_II_N"/>
    <property type="match status" value="1"/>
</dbReference>
<evidence type="ECO:0000313" key="19">
    <source>
        <dbReference type="Proteomes" id="UP000619545"/>
    </source>
</evidence>
<evidence type="ECO:0000256" key="14">
    <source>
        <dbReference type="PIRSR" id="PIRSR000149-1"/>
    </source>
</evidence>
<feature type="active site" description="Nucleophile" evidence="13 14">
    <location>
        <position position="148"/>
    </location>
</feature>
<comment type="similarity">
    <text evidence="2 13 15">Belongs to the glyceraldehyde-3-phosphate dehydrogenase family.</text>
</comment>
<evidence type="ECO:0000256" key="9">
    <source>
        <dbReference type="ARBA" id="ARBA00023152"/>
    </source>
</evidence>
<proteinExistence type="inferred from homology"/>
<reference evidence="18" key="1">
    <citation type="journal article" date="2020" name="bioRxiv">
        <title>A rank-normalized archaeal taxonomy based on genome phylogeny resolves widespread incomplete and uneven classifications.</title>
        <authorList>
            <person name="Rinke C."/>
            <person name="Chuvochina M."/>
            <person name="Mussig A.J."/>
            <person name="Chaumeil P.-A."/>
            <person name="Waite D.W."/>
            <person name="Whitman W.B."/>
            <person name="Parks D.H."/>
            <person name="Hugenholtz P."/>
        </authorList>
    </citation>
    <scope>NUCLEOTIDE SEQUENCE</scope>
    <source>
        <strain evidence="18">UBA8853</strain>
    </source>
</reference>
<keyword evidence="8 13" id="KW-0520">NAD</keyword>
<sequence length="350" mass="38367">MADVSVLINGYGTIGKRVADAVDAQRDMEVLGVVKTSPDYLARLAVEEYGYPLFVPEDRVERFEDAGIETEGTVEDVVLNAEDYGLDVVVDCTPEGIGARNKETLYEKAGVKAIFQGGEEAEVAEVSFVAQCNYEEALGADYVRCVSCNTTALCRTLGTLKEEFELGRVYVTIVRRAADPHQVKKGPINAIAPNPVTVPSHHGPDVKTVMPDIDITTAAVKVPTTLMHMHVVRVELKEEVTSDDVIDAFEEARRIWVVPHGEGLGSTAELIELGRDLGRKRYDLYEILVWEESINVEDGVLYYMQAVHQEADVVPENVDAIRAMTELEEDPEASMDATDSALGVLNSPPL</sequence>
<evidence type="ECO:0000256" key="5">
    <source>
        <dbReference type="ARBA" id="ARBA00021022"/>
    </source>
</evidence>
<dbReference type="NCBIfam" id="TIGR01546">
    <property type="entry name" value="GAPDH-II_archae"/>
    <property type="match status" value="1"/>
</dbReference>
<evidence type="ECO:0000256" key="8">
    <source>
        <dbReference type="ARBA" id="ARBA00023027"/>
    </source>
</evidence>
<dbReference type="AlphaFoldDB" id="A0A832WNZ7"/>
<dbReference type="PROSITE" id="PS00071">
    <property type="entry name" value="GAPDH"/>
    <property type="match status" value="1"/>
</dbReference>
<gene>
    <name evidence="13" type="primary">gap</name>
    <name evidence="18" type="ORF">HA336_02870</name>
</gene>
<dbReference type="InterPro" id="IPR020830">
    <property type="entry name" value="GlycerAld_3-P_DH_AS"/>
</dbReference>
<feature type="binding site" evidence="13">
    <location>
        <begin position="202"/>
        <end position="203"/>
    </location>
    <ligand>
        <name>D-glyceraldehyde 3-phosphate</name>
        <dbReference type="ChEBI" id="CHEBI:59776"/>
    </ligand>
</feature>
<dbReference type="GO" id="GO:0051287">
    <property type="term" value="F:NAD binding"/>
    <property type="evidence" value="ECO:0007669"/>
    <property type="project" value="UniProtKB-UniRule"/>
</dbReference>
<evidence type="ECO:0000256" key="16">
    <source>
        <dbReference type="SAM" id="MobiDB-lite"/>
    </source>
</evidence>
<feature type="region of interest" description="Disordered" evidence="16">
    <location>
        <begin position="327"/>
        <end position="350"/>
    </location>
</feature>
<evidence type="ECO:0000256" key="6">
    <source>
        <dbReference type="ARBA" id="ARBA00022857"/>
    </source>
</evidence>
<organism evidence="18 19">
    <name type="scientific">Methanopyrus kandleri</name>
    <dbReference type="NCBI Taxonomy" id="2320"/>
    <lineage>
        <taxon>Archaea</taxon>
        <taxon>Methanobacteriati</taxon>
        <taxon>Methanobacteriota</taxon>
        <taxon>Methanomada group</taxon>
        <taxon>Methanopyri</taxon>
        <taxon>Methanopyrales</taxon>
        <taxon>Methanopyraceae</taxon>
        <taxon>Methanopyrus</taxon>
    </lineage>
</organism>
<dbReference type="InterPro" id="IPR020829">
    <property type="entry name" value="GlycerAld_3-P_DH_cat"/>
</dbReference>
<evidence type="ECO:0000256" key="11">
    <source>
        <dbReference type="ARBA" id="ARBA00048067"/>
    </source>
</evidence>
<evidence type="ECO:0000256" key="2">
    <source>
        <dbReference type="ARBA" id="ARBA00007406"/>
    </source>
</evidence>
<comment type="catalytic activity">
    <reaction evidence="12 13 15">
        <text>D-glyceraldehyde 3-phosphate + phosphate + NAD(+) = (2R)-3-phospho-glyceroyl phosphate + NADH + H(+)</text>
        <dbReference type="Rhea" id="RHEA:10300"/>
        <dbReference type="ChEBI" id="CHEBI:15378"/>
        <dbReference type="ChEBI" id="CHEBI:43474"/>
        <dbReference type="ChEBI" id="CHEBI:57540"/>
        <dbReference type="ChEBI" id="CHEBI:57604"/>
        <dbReference type="ChEBI" id="CHEBI:57945"/>
        <dbReference type="ChEBI" id="CHEBI:59776"/>
        <dbReference type="EC" id="1.2.1.59"/>
    </reaction>
</comment>
<dbReference type="SUPFAM" id="SSF55347">
    <property type="entry name" value="Glyceraldehyde-3-phosphate dehydrogenase-like, C-terminal domain"/>
    <property type="match status" value="1"/>
</dbReference>
<dbReference type="Pfam" id="PF02800">
    <property type="entry name" value="Gp_dh_C"/>
    <property type="match status" value="1"/>
</dbReference>
<dbReference type="GO" id="GO:0006096">
    <property type="term" value="P:glycolytic process"/>
    <property type="evidence" value="ECO:0007669"/>
    <property type="project" value="UniProtKB-UniRule"/>
</dbReference>
<evidence type="ECO:0000256" key="4">
    <source>
        <dbReference type="ARBA" id="ARBA00013024"/>
    </source>
</evidence>
<dbReference type="NCBIfam" id="NF003251">
    <property type="entry name" value="PRK04207.1"/>
    <property type="match status" value="1"/>
</dbReference>
<accession>A0A832WNZ7</accession>
<evidence type="ECO:0000313" key="18">
    <source>
        <dbReference type="EMBL" id="HII70159.1"/>
    </source>
</evidence>
<evidence type="ECO:0000256" key="15">
    <source>
        <dbReference type="RuleBase" id="RU003388"/>
    </source>
</evidence>
<evidence type="ECO:0000259" key="17">
    <source>
        <dbReference type="SMART" id="SM00846"/>
    </source>
</evidence>
<dbReference type="GO" id="GO:0005737">
    <property type="term" value="C:cytoplasm"/>
    <property type="evidence" value="ECO:0007669"/>
    <property type="project" value="UniProtKB-SubCell"/>
</dbReference>
<dbReference type="GO" id="GO:0004365">
    <property type="term" value="F:glyceraldehyde-3-phosphate dehydrogenase (NAD+) (phosphorylating) activity"/>
    <property type="evidence" value="ECO:0007669"/>
    <property type="project" value="UniProtKB-UniRule"/>
</dbReference>
<dbReference type="SUPFAM" id="SSF51735">
    <property type="entry name" value="NAD(P)-binding Rossmann-fold domains"/>
    <property type="match status" value="1"/>
</dbReference>
<dbReference type="InterPro" id="IPR020831">
    <property type="entry name" value="GlycerAld/Erythrose_P_DH"/>
</dbReference>
<evidence type="ECO:0000256" key="10">
    <source>
        <dbReference type="ARBA" id="ARBA00030647"/>
    </source>
</evidence>
<dbReference type="InterPro" id="IPR036291">
    <property type="entry name" value="NAD(P)-bd_dom_sf"/>
</dbReference>
<dbReference type="Proteomes" id="UP000619545">
    <property type="component" value="Unassembled WGS sequence"/>
</dbReference>
<feature type="binding site" evidence="13">
    <location>
        <position position="309"/>
    </location>
    <ligand>
        <name>NAD(+)</name>
        <dbReference type="ChEBI" id="CHEBI:57540"/>
    </ligand>
</feature>
<comment type="subunit">
    <text evidence="3 13 15">Homotetramer.</text>
</comment>
<dbReference type="CDD" id="cd18127">
    <property type="entry name" value="GAPDH_II_C"/>
    <property type="match status" value="1"/>
</dbReference>
<dbReference type="GeneID" id="1476719"/>
<keyword evidence="9 13" id="KW-0324">Glycolysis</keyword>
<dbReference type="PIRSF" id="PIRSF000149">
    <property type="entry name" value="GAP_DH"/>
    <property type="match status" value="1"/>
</dbReference>
<evidence type="ECO:0000256" key="13">
    <source>
        <dbReference type="HAMAP-Rule" id="MF_00559"/>
    </source>
</evidence>
<comment type="pathway">
    <text evidence="1 13 15">Carbohydrate degradation; glycolysis; pyruvate from D-glyceraldehyde 3-phosphate: step 1/5.</text>
</comment>
<dbReference type="EMBL" id="DUJS01000002">
    <property type="protein sequence ID" value="HII70159.1"/>
    <property type="molecule type" value="Genomic_DNA"/>
</dbReference>
<comment type="caution">
    <text evidence="18">The sequence shown here is derived from an EMBL/GenBank/DDBJ whole genome shotgun (WGS) entry which is preliminary data.</text>
</comment>
<dbReference type="SMART" id="SM00846">
    <property type="entry name" value="Gp_dh_N"/>
    <property type="match status" value="1"/>
</dbReference>
<dbReference type="UniPathway" id="UPA00109">
    <property type="reaction ID" value="UER00184"/>
</dbReference>
<dbReference type="Gene3D" id="3.30.360.10">
    <property type="entry name" value="Dihydrodipicolinate Reductase, domain 2"/>
    <property type="match status" value="1"/>
</dbReference>
<name>A0A832WNZ7_9EURY</name>
<evidence type="ECO:0000256" key="12">
    <source>
        <dbReference type="ARBA" id="ARBA00048853"/>
    </source>
</evidence>
<comment type="subcellular location">
    <subcellularLocation>
        <location evidence="13 15">Cytoplasm</location>
    </subcellularLocation>
</comment>
<dbReference type="GO" id="GO:0050661">
    <property type="term" value="F:NADP binding"/>
    <property type="evidence" value="ECO:0007669"/>
    <property type="project" value="UniProtKB-UniRule"/>
</dbReference>
<evidence type="ECO:0000256" key="3">
    <source>
        <dbReference type="ARBA" id="ARBA00011881"/>
    </source>
</evidence>
<feature type="domain" description="Glyceraldehyde 3-phosphate dehydrogenase NAD(P) binding" evidence="17">
    <location>
        <begin position="4"/>
        <end position="148"/>
    </location>
</feature>
<evidence type="ECO:0000256" key="1">
    <source>
        <dbReference type="ARBA" id="ARBA00004869"/>
    </source>
</evidence>
<evidence type="ECO:0000256" key="7">
    <source>
        <dbReference type="ARBA" id="ARBA00023002"/>
    </source>
</evidence>
<keyword evidence="7 13" id="KW-0560">Oxidoreductase</keyword>
<dbReference type="RefSeq" id="WP_011018988.1">
    <property type="nucleotide sequence ID" value="NZ_DUJS01000002.1"/>
</dbReference>
<dbReference type="Pfam" id="PF00044">
    <property type="entry name" value="Gp_dh_N"/>
    <property type="match status" value="1"/>
</dbReference>
<dbReference type="EC" id="1.2.1.59" evidence="4 13"/>
<dbReference type="HAMAP" id="MF_00559">
    <property type="entry name" value="G3P_dehdrog_arch"/>
    <property type="match status" value="1"/>
</dbReference>
<feature type="binding site" evidence="13">
    <location>
        <position position="118"/>
    </location>
    <ligand>
        <name>NAD(+)</name>
        <dbReference type="ChEBI" id="CHEBI:57540"/>
    </ligand>
</feature>